<dbReference type="AlphaFoldDB" id="K2F5F0"/>
<feature type="transmembrane region" description="Helical" evidence="1">
    <location>
        <begin position="12"/>
        <end position="36"/>
    </location>
</feature>
<reference evidence="2" key="1">
    <citation type="journal article" date="2012" name="Science">
        <title>Fermentation, hydrogen, and sulfur metabolism in multiple uncultivated bacterial phyla.</title>
        <authorList>
            <person name="Wrighton K.C."/>
            <person name="Thomas B.C."/>
            <person name="Sharon I."/>
            <person name="Miller C.S."/>
            <person name="Castelle C.J."/>
            <person name="VerBerkmoes N.C."/>
            <person name="Wilkins M.J."/>
            <person name="Hettich R.L."/>
            <person name="Lipton M.S."/>
            <person name="Williams K.H."/>
            <person name="Long P.E."/>
            <person name="Banfield J.F."/>
        </authorList>
    </citation>
    <scope>NUCLEOTIDE SEQUENCE [LARGE SCALE GENOMIC DNA]</scope>
</reference>
<name>K2F5F0_9BACT</name>
<accession>K2F5F0</accession>
<keyword evidence="1" id="KW-0812">Transmembrane</keyword>
<evidence type="ECO:0000256" key="1">
    <source>
        <dbReference type="SAM" id="Phobius"/>
    </source>
</evidence>
<protein>
    <submittedName>
        <fullName evidence="2">Uncharacterized protein</fullName>
    </submittedName>
</protein>
<evidence type="ECO:0000313" key="2">
    <source>
        <dbReference type="EMBL" id="EKE26321.1"/>
    </source>
</evidence>
<gene>
    <name evidence="2" type="ORF">ACD_4C00337G0009</name>
</gene>
<comment type="caution">
    <text evidence="2">The sequence shown here is derived from an EMBL/GenBank/DDBJ whole genome shotgun (WGS) entry which is preliminary data.</text>
</comment>
<organism evidence="2">
    <name type="scientific">uncultured bacterium</name>
    <name type="common">gcode 4</name>
    <dbReference type="NCBI Taxonomy" id="1234023"/>
    <lineage>
        <taxon>Bacteria</taxon>
        <taxon>environmental samples</taxon>
    </lineage>
</organism>
<keyword evidence="1" id="KW-0472">Membrane</keyword>
<dbReference type="EMBL" id="AMFJ01000853">
    <property type="protein sequence ID" value="EKE26321.1"/>
    <property type="molecule type" value="Genomic_DNA"/>
</dbReference>
<sequence length="287" mass="33877">MKSNIKNNKSWFSVIIAMLITAFLIVLSSGILFIVLQETKNSRIVYNTISSYAWAEWALEYALLKAKNHKEGFSDSIKESDNESKLIIAGSGNVRYAKDALINYEMNTSWKKYSWEIWSGAYEIIPLFFDSWTLMQVNSKNPNEGNSLLKKATEFKFSSSWSLIWNIIWNNSDWETFWIVWSWSNINESWIWELKETYYNSDTNAWDFKIENVWIGDFLEDYDTNYLILFNYSANPIKYSIESNDWFSFPQISIIGTARIGDYKQNINFSQNKSEIFELLKYSFFNK</sequence>
<proteinExistence type="predicted"/>
<keyword evidence="1" id="KW-1133">Transmembrane helix</keyword>